<evidence type="ECO:0000313" key="4">
    <source>
        <dbReference type="EMBL" id="KAK4524110.1"/>
    </source>
</evidence>
<gene>
    <name evidence="4" type="ORF">GAYE_SCF01G2009</name>
</gene>
<evidence type="ECO:0000259" key="3">
    <source>
        <dbReference type="SMART" id="SM00642"/>
    </source>
</evidence>
<protein>
    <recommendedName>
        <fullName evidence="3">Glycosyl hydrolase family 13 catalytic domain-containing protein</fullName>
    </recommendedName>
</protein>
<feature type="coiled-coil region" evidence="1">
    <location>
        <begin position="54"/>
        <end position="81"/>
    </location>
</feature>
<feature type="region of interest" description="Disordered" evidence="2">
    <location>
        <begin position="1"/>
        <end position="47"/>
    </location>
</feature>
<keyword evidence="1" id="KW-0175">Coiled coil</keyword>
<dbReference type="EMBL" id="JANCYU010000021">
    <property type="protein sequence ID" value="KAK4524110.1"/>
    <property type="molecule type" value="Genomic_DNA"/>
</dbReference>
<comment type="caution">
    <text evidence="4">The sequence shown here is derived from an EMBL/GenBank/DDBJ whole genome shotgun (WGS) entry which is preliminary data.</text>
</comment>
<feature type="domain" description="Glycosyl hydrolase family 13 catalytic" evidence="3">
    <location>
        <begin position="254"/>
        <end position="675"/>
    </location>
</feature>
<feature type="compositionally biased region" description="Low complexity" evidence="2">
    <location>
        <begin position="14"/>
        <end position="25"/>
    </location>
</feature>
<evidence type="ECO:0000256" key="1">
    <source>
        <dbReference type="SAM" id="Coils"/>
    </source>
</evidence>
<keyword evidence="5" id="KW-1185">Reference proteome</keyword>
<organism evidence="4 5">
    <name type="scientific">Galdieria yellowstonensis</name>
    <dbReference type="NCBI Taxonomy" id="3028027"/>
    <lineage>
        <taxon>Eukaryota</taxon>
        <taxon>Rhodophyta</taxon>
        <taxon>Bangiophyceae</taxon>
        <taxon>Galdieriales</taxon>
        <taxon>Galdieriaceae</taxon>
        <taxon>Galdieria</taxon>
    </lineage>
</organism>
<dbReference type="PANTHER" id="PTHR10357:SF219">
    <property type="entry name" value="MALTOSE ALPHA-D-GLUCOSYLTRANSFERASE"/>
    <property type="match status" value="1"/>
</dbReference>
<dbReference type="SUPFAM" id="SSF51445">
    <property type="entry name" value="(Trans)glycosidases"/>
    <property type="match status" value="1"/>
</dbReference>
<dbReference type="InterPro" id="IPR045857">
    <property type="entry name" value="O16G_dom_2"/>
</dbReference>
<dbReference type="PANTHER" id="PTHR10357">
    <property type="entry name" value="ALPHA-AMYLASE FAMILY MEMBER"/>
    <property type="match status" value="1"/>
</dbReference>
<dbReference type="InterPro" id="IPR017853">
    <property type="entry name" value="GH"/>
</dbReference>
<dbReference type="Proteomes" id="UP001300502">
    <property type="component" value="Unassembled WGS sequence"/>
</dbReference>
<feature type="compositionally biased region" description="Basic and acidic residues" evidence="2">
    <location>
        <begin position="1"/>
        <end position="13"/>
    </location>
</feature>
<reference evidence="4 5" key="1">
    <citation type="submission" date="2022-07" db="EMBL/GenBank/DDBJ databases">
        <title>Genome-wide signatures of adaptation to extreme environments.</title>
        <authorList>
            <person name="Cho C.H."/>
            <person name="Yoon H.S."/>
        </authorList>
    </citation>
    <scope>NUCLEOTIDE SEQUENCE [LARGE SCALE GENOMIC DNA]</scope>
    <source>
        <strain evidence="4 5">108.79 E11</strain>
    </source>
</reference>
<dbReference type="SMART" id="SM00642">
    <property type="entry name" value="Aamy"/>
    <property type="match status" value="1"/>
</dbReference>
<name>A0AAV9I9K2_9RHOD</name>
<evidence type="ECO:0000313" key="5">
    <source>
        <dbReference type="Proteomes" id="UP001300502"/>
    </source>
</evidence>
<sequence length="838" mass="97529">MEERIGKSTREMEPSSSQQPVSSSSMPRLPYSTSEISTSSLGNLSRTSSEQDVVDSLQNLCLSYQERIAALEEEIQQLVATETFDSSVLSQYKARIAEWKGRACPQHDQKLPRLLEERLFPVAIHLLEDELSRLRHELERTVYHLQIIPQTVDDADRLIAEQLQKIRLVDTWTTFYLQNPGNAAAFEAIVKGYSTLEDVEYVKELCLVLQTGSWEQLFTRFFRAVVHFRDMKSIEWIRRDKELDPNWYKEPWYYTYVQYFGTKDSQALCTFDDLIEMLPYLESLGFRNLYLLPHYESPLADGGYDVSAYRARKSLGGEEAYLRFMKAANSRGFRVATDAIFNHTSVEHRWFRRARKGDKRYIDYYLLRNGRKKIGEVERNGNVICRYEDPDKTISERICIFPDVDRTHGLLVTTNTDTDNPTVLQFYRSFYPFQVDLNLENVLVLDEIFHILGEEVNQGILGKRMDAIPYWIKKPGTDSDSLKETHILHSLLKTFLRHLSSRVIVIPEVVKSARSAASYIGEPKQLLGQWDTSEGDLLFAFEMQAKLREMNYLQTVVPFWQLVLELPRLPERADWLNLLEHHDETYLSFYSDQVRTFMASYIEQHGGVVYKNESSAGCRYSNCLDNNLERLATAIFTLYMCPGVPLIYYGLEIGWENNPLHATLAQQWQQQIFEKFELHLPKDKCFDPRELQRGPIPKSKLEQAIHQKLPTIEIIRQLNDLRRHRPSLCSGQIYPIDSGHRSLLSMIRVASKDVPLLCVANLSPQPLCLTIPNWQLEPYFSKKKEEREENHIAVIDLLTQHRLVLIQQPHDCYFLLDMAPFARFILQQVDHSIKPQNE</sequence>
<evidence type="ECO:0000256" key="2">
    <source>
        <dbReference type="SAM" id="MobiDB-lite"/>
    </source>
</evidence>
<dbReference type="InterPro" id="IPR006047">
    <property type="entry name" value="GH13_cat_dom"/>
</dbReference>
<dbReference type="AlphaFoldDB" id="A0AAV9I9K2"/>
<dbReference type="Gene3D" id="3.90.400.10">
    <property type="entry name" value="Oligo-1,6-glucosidase, Domain 2"/>
    <property type="match status" value="1"/>
</dbReference>
<accession>A0AAV9I9K2</accession>
<proteinExistence type="predicted"/>
<dbReference type="Pfam" id="PF00128">
    <property type="entry name" value="Alpha-amylase"/>
    <property type="match status" value="1"/>
</dbReference>
<dbReference type="GO" id="GO:0005975">
    <property type="term" value="P:carbohydrate metabolic process"/>
    <property type="evidence" value="ECO:0007669"/>
    <property type="project" value="InterPro"/>
</dbReference>
<feature type="compositionally biased region" description="Polar residues" evidence="2">
    <location>
        <begin position="31"/>
        <end position="47"/>
    </location>
</feature>
<dbReference type="Gene3D" id="3.20.20.80">
    <property type="entry name" value="Glycosidases"/>
    <property type="match status" value="2"/>
</dbReference>